<dbReference type="EMBL" id="KN847983">
    <property type="protein sequence ID" value="KIR46644.1"/>
    <property type="molecule type" value="Genomic_DNA"/>
</dbReference>
<gene>
    <name evidence="3" type="ORF">I312_04133</name>
</gene>
<evidence type="ECO:0000256" key="1">
    <source>
        <dbReference type="SAM" id="MobiDB-lite"/>
    </source>
</evidence>
<feature type="compositionally biased region" description="Low complexity" evidence="1">
    <location>
        <begin position="41"/>
        <end position="56"/>
    </location>
</feature>
<name>A0A0D0VJJ8_CRYGA</name>
<reference evidence="3" key="1">
    <citation type="submission" date="2015-01" db="EMBL/GenBank/DDBJ databases">
        <title>The Genome Sequence of Cryptococcus gattii CA1280.</title>
        <authorList>
            <consortium name="The Broad Institute Genomics Platform"/>
            <person name="Cuomo C."/>
            <person name="Litvintseva A."/>
            <person name="Chen Y."/>
            <person name="Heitman J."/>
            <person name="Sun S."/>
            <person name="Springer D."/>
            <person name="Dromer F."/>
            <person name="Young S."/>
            <person name="Zeng Q."/>
            <person name="Gargeya S."/>
            <person name="Abouelleil A."/>
            <person name="Alvarado L."/>
            <person name="Chapman S.B."/>
            <person name="Gainer-Dewar J."/>
            <person name="Goldberg J."/>
            <person name="Griggs A."/>
            <person name="Gujja S."/>
            <person name="Hansen M."/>
            <person name="Howarth C."/>
            <person name="Imamovic A."/>
            <person name="Larimer J."/>
            <person name="Murphy C."/>
            <person name="Naylor J."/>
            <person name="Pearson M."/>
            <person name="Priest M."/>
            <person name="Roberts A."/>
            <person name="Saif S."/>
            <person name="Shea T."/>
            <person name="Sykes S."/>
            <person name="Wortman J."/>
            <person name="Nusbaum C."/>
            <person name="Birren B."/>
        </authorList>
    </citation>
    <scope>NUCLEOTIDE SEQUENCE [LARGE SCALE GENOMIC DNA]</scope>
    <source>
        <strain evidence="3">CA1280</strain>
    </source>
</reference>
<accession>A0A0D0VJJ8</accession>
<sequence length="62" mass="7037">MVSSSILAQSFFKLLASPTITLFSTYCLLRTIHRYRHQRSSHSSTTKHSSCSSRNSNAIEPY</sequence>
<proteinExistence type="predicted"/>
<dbReference type="AlphaFoldDB" id="A0A0D0VJJ8"/>
<feature type="region of interest" description="Disordered" evidence="1">
    <location>
        <begin position="36"/>
        <end position="62"/>
    </location>
</feature>
<keyword evidence="2" id="KW-0472">Membrane</keyword>
<evidence type="ECO:0000256" key="2">
    <source>
        <dbReference type="SAM" id="Phobius"/>
    </source>
</evidence>
<feature type="transmembrane region" description="Helical" evidence="2">
    <location>
        <begin position="6"/>
        <end position="29"/>
    </location>
</feature>
<protein>
    <submittedName>
        <fullName evidence="3">Uncharacterized protein</fullName>
    </submittedName>
</protein>
<keyword evidence="2" id="KW-1133">Transmembrane helix</keyword>
<evidence type="ECO:0000313" key="3">
    <source>
        <dbReference type="EMBL" id="KIR46644.1"/>
    </source>
</evidence>
<organism evidence="3">
    <name type="scientific">Cryptococcus bacillisporus CA1280</name>
    <dbReference type="NCBI Taxonomy" id="1296109"/>
    <lineage>
        <taxon>Eukaryota</taxon>
        <taxon>Fungi</taxon>
        <taxon>Dikarya</taxon>
        <taxon>Basidiomycota</taxon>
        <taxon>Agaricomycotina</taxon>
        <taxon>Tremellomycetes</taxon>
        <taxon>Tremellales</taxon>
        <taxon>Cryptococcaceae</taxon>
        <taxon>Cryptococcus</taxon>
        <taxon>Cryptococcus gattii species complex</taxon>
    </lineage>
</organism>
<dbReference type="HOGENOM" id="CLU_2904121_0_0_1"/>
<keyword evidence="2" id="KW-0812">Transmembrane</keyword>